<dbReference type="FunFam" id="3.60.21.10:FF:000028">
    <property type="entry name" value="Putative metallophosphoesterase"/>
    <property type="match status" value="1"/>
</dbReference>
<organism evidence="7 8">
    <name type="scientific">Micromonospora violae</name>
    <dbReference type="NCBI Taxonomy" id="1278207"/>
    <lineage>
        <taxon>Bacteria</taxon>
        <taxon>Bacillati</taxon>
        <taxon>Actinomycetota</taxon>
        <taxon>Actinomycetes</taxon>
        <taxon>Micromonosporales</taxon>
        <taxon>Micromonosporaceae</taxon>
        <taxon>Micromonospora</taxon>
    </lineage>
</organism>
<keyword evidence="2" id="KW-0479">Metal-binding</keyword>
<evidence type="ECO:0000313" key="7">
    <source>
        <dbReference type="EMBL" id="RZT81754.1"/>
    </source>
</evidence>
<keyword evidence="3" id="KW-0378">Hydrolase</keyword>
<dbReference type="GO" id="GO:0009245">
    <property type="term" value="P:lipid A biosynthetic process"/>
    <property type="evidence" value="ECO:0007669"/>
    <property type="project" value="TreeGrafter"/>
</dbReference>
<proteinExistence type="inferred from homology"/>
<evidence type="ECO:0000256" key="5">
    <source>
        <dbReference type="SAM" id="Phobius"/>
    </source>
</evidence>
<feature type="transmembrane region" description="Helical" evidence="5">
    <location>
        <begin position="6"/>
        <end position="23"/>
    </location>
</feature>
<reference evidence="7 8" key="1">
    <citation type="submission" date="2019-02" db="EMBL/GenBank/DDBJ databases">
        <title>Sequencing the genomes of 1000 actinobacteria strains.</title>
        <authorList>
            <person name="Klenk H.-P."/>
        </authorList>
    </citation>
    <scope>NUCLEOTIDE SEQUENCE [LARGE SCALE GENOMIC DNA]</scope>
    <source>
        <strain evidence="7 8">DSM 45888</strain>
    </source>
</reference>
<comment type="similarity">
    <text evidence="4">Belongs to the metallophosphoesterase superfamily.</text>
</comment>
<dbReference type="GO" id="GO:0046872">
    <property type="term" value="F:metal ion binding"/>
    <property type="evidence" value="ECO:0007669"/>
    <property type="project" value="UniProtKB-KW"/>
</dbReference>
<evidence type="ECO:0000256" key="4">
    <source>
        <dbReference type="ARBA" id="ARBA00061089"/>
    </source>
</evidence>
<dbReference type="SUPFAM" id="SSF56300">
    <property type="entry name" value="Metallo-dependent phosphatases"/>
    <property type="match status" value="1"/>
</dbReference>
<dbReference type="AlphaFoldDB" id="A0A4Q7ULD9"/>
<sequence>MMAVLGFVAVLALVTGLIHLYLWKRLVRDTTAPGRWRRIGGIAALVLALLVPVTLAGTQAGLYWLAWPGYLWLALMFYLLVVLVVLEVPMLVTRLVLRRRVVAAEPTTAAPEPVLVGAAGPAEPPAADAVAAPDHDPSRRLLLARGAAIFAGLTAAGITGYGVRTALGPPQLDRVRIPLAKLPRSMDGLRIATVSDIHLGPLRGRAHTERIVAAINRLDADIVAVVGDLVDGSVAELGPAAAPLRDLRSRYGSFFVTGNHEYYSGVEEWVQEVDRLGLRVLQNQRQEIQARGGVLDLAGVNDLTAAGTGLAAGPDFAAALGDRDPSRPVVLLAHQPVAAKEAARYGVDLQLSGHTHGGQMVPFNLAVRLEQPVVGGLGEVDGTKVYVTNGAGFWGPPVRVGAEPQISLVELRSA</sequence>
<dbReference type="GO" id="GO:0008758">
    <property type="term" value="F:UDP-2,3-diacylglucosamine hydrolase activity"/>
    <property type="evidence" value="ECO:0007669"/>
    <property type="project" value="TreeGrafter"/>
</dbReference>
<dbReference type="PANTHER" id="PTHR31302:SF31">
    <property type="entry name" value="PHOSPHODIESTERASE YAEI"/>
    <property type="match status" value="1"/>
</dbReference>
<dbReference type="InterPro" id="IPR004843">
    <property type="entry name" value="Calcineurin-like_PHP"/>
</dbReference>
<feature type="transmembrane region" description="Helical" evidence="5">
    <location>
        <begin position="44"/>
        <end position="64"/>
    </location>
</feature>
<dbReference type="InterPro" id="IPR051158">
    <property type="entry name" value="Metallophosphoesterase_sf"/>
</dbReference>
<feature type="transmembrane region" description="Helical" evidence="5">
    <location>
        <begin position="142"/>
        <end position="163"/>
    </location>
</feature>
<dbReference type="Gene3D" id="3.60.21.10">
    <property type="match status" value="1"/>
</dbReference>
<keyword evidence="5" id="KW-1133">Transmembrane helix</keyword>
<evidence type="ECO:0000259" key="6">
    <source>
        <dbReference type="Pfam" id="PF00149"/>
    </source>
</evidence>
<evidence type="ECO:0000313" key="8">
    <source>
        <dbReference type="Proteomes" id="UP000293781"/>
    </source>
</evidence>
<feature type="transmembrane region" description="Helical" evidence="5">
    <location>
        <begin position="70"/>
        <end position="92"/>
    </location>
</feature>
<dbReference type="CDD" id="cd07385">
    <property type="entry name" value="MPP_YkuE_C"/>
    <property type="match status" value="1"/>
</dbReference>
<dbReference type="RefSeq" id="WP_130405744.1">
    <property type="nucleotide sequence ID" value="NZ_JBEZZO010000005.1"/>
</dbReference>
<dbReference type="PANTHER" id="PTHR31302">
    <property type="entry name" value="TRANSMEMBRANE PROTEIN WITH METALLOPHOSPHOESTERASE DOMAIN-RELATED"/>
    <property type="match status" value="1"/>
</dbReference>
<evidence type="ECO:0000256" key="3">
    <source>
        <dbReference type="ARBA" id="ARBA00022801"/>
    </source>
</evidence>
<evidence type="ECO:0000256" key="2">
    <source>
        <dbReference type="ARBA" id="ARBA00022723"/>
    </source>
</evidence>
<keyword evidence="5" id="KW-0472">Membrane</keyword>
<dbReference type="InterPro" id="IPR029052">
    <property type="entry name" value="Metallo-depent_PP-like"/>
</dbReference>
<keyword evidence="8" id="KW-1185">Reference proteome</keyword>
<dbReference type="Proteomes" id="UP000293781">
    <property type="component" value="Unassembled WGS sequence"/>
</dbReference>
<gene>
    <name evidence="7" type="ORF">EV382_5046</name>
</gene>
<protein>
    <recommendedName>
        <fullName evidence="6">Calcineurin-like phosphoesterase domain-containing protein</fullName>
    </recommendedName>
</protein>
<feature type="domain" description="Calcineurin-like phosphoesterase" evidence="6">
    <location>
        <begin position="189"/>
        <end position="357"/>
    </location>
</feature>
<accession>A0A4Q7ULD9</accession>
<dbReference type="OrthoDB" id="9780884at2"/>
<dbReference type="GO" id="GO:0016020">
    <property type="term" value="C:membrane"/>
    <property type="evidence" value="ECO:0007669"/>
    <property type="project" value="GOC"/>
</dbReference>
<dbReference type="EMBL" id="SHKK01000001">
    <property type="protein sequence ID" value="RZT81754.1"/>
    <property type="molecule type" value="Genomic_DNA"/>
</dbReference>
<evidence type="ECO:0000256" key="1">
    <source>
        <dbReference type="ARBA" id="ARBA00001968"/>
    </source>
</evidence>
<keyword evidence="5" id="KW-0812">Transmembrane</keyword>
<dbReference type="Pfam" id="PF00149">
    <property type="entry name" value="Metallophos"/>
    <property type="match status" value="1"/>
</dbReference>
<name>A0A4Q7ULD9_9ACTN</name>
<comment type="cofactor">
    <cofactor evidence="1">
        <name>a divalent metal cation</name>
        <dbReference type="ChEBI" id="CHEBI:60240"/>
    </cofactor>
</comment>
<comment type="caution">
    <text evidence="7">The sequence shown here is derived from an EMBL/GenBank/DDBJ whole genome shotgun (WGS) entry which is preliminary data.</text>
</comment>